<dbReference type="PANTHER" id="PTHR43390:SF1">
    <property type="entry name" value="CHLOROPLAST PROCESSING PEPTIDASE"/>
    <property type="match status" value="1"/>
</dbReference>
<dbReference type="PRINTS" id="PR00727">
    <property type="entry name" value="LEADERPTASE"/>
</dbReference>
<evidence type="ECO:0000259" key="8">
    <source>
        <dbReference type="Pfam" id="PF10502"/>
    </source>
</evidence>
<feature type="active site" evidence="6">
    <location>
        <position position="76"/>
    </location>
</feature>
<dbReference type="PROSITE" id="PS00760">
    <property type="entry name" value="SPASE_I_2"/>
    <property type="match status" value="1"/>
</dbReference>
<dbReference type="GO" id="GO:0005886">
    <property type="term" value="C:plasma membrane"/>
    <property type="evidence" value="ECO:0007669"/>
    <property type="project" value="UniProtKB-SubCell"/>
</dbReference>
<dbReference type="Pfam" id="PF10502">
    <property type="entry name" value="Peptidase_S26"/>
    <property type="match status" value="1"/>
</dbReference>
<dbReference type="Proteomes" id="UP000182835">
    <property type="component" value="Unassembled WGS sequence"/>
</dbReference>
<protein>
    <recommendedName>
        <fullName evidence="4 7">Signal peptidase I</fullName>
        <ecNumber evidence="4 7">3.4.21.89</ecNumber>
    </recommendedName>
</protein>
<evidence type="ECO:0000256" key="4">
    <source>
        <dbReference type="ARBA" id="ARBA00013208"/>
    </source>
</evidence>
<feature type="active site" evidence="6">
    <location>
        <position position="39"/>
    </location>
</feature>
<proteinExistence type="inferred from homology"/>
<reference evidence="9 10" key="1">
    <citation type="submission" date="2014-12" db="EMBL/GenBank/DDBJ databases">
        <title>Draft genome sequences of 29 type strains of Enterococci.</title>
        <authorList>
            <person name="Zhong Z."/>
            <person name="Sun Z."/>
            <person name="Liu W."/>
            <person name="Zhang W."/>
            <person name="Zhang H."/>
        </authorList>
    </citation>
    <scope>NUCLEOTIDE SEQUENCE [LARGE SCALE GENOMIC DNA]</scope>
    <source>
        <strain evidence="9 10">DSM 21207</strain>
    </source>
</reference>
<evidence type="ECO:0000256" key="2">
    <source>
        <dbReference type="ARBA" id="ARBA00004401"/>
    </source>
</evidence>
<dbReference type="InterPro" id="IPR019758">
    <property type="entry name" value="Pept_S26A_signal_pept_1_CS"/>
</dbReference>
<keyword evidence="7" id="KW-0472">Membrane</keyword>
<dbReference type="CDD" id="cd06530">
    <property type="entry name" value="S26_SPase_I"/>
    <property type="match status" value="1"/>
</dbReference>
<keyword evidence="7" id="KW-0812">Transmembrane</keyword>
<dbReference type="RefSeq" id="WP_071863771.1">
    <property type="nucleotide sequence ID" value="NZ_JBHLVQ010000015.1"/>
</dbReference>
<organism evidence="9 10">
    <name type="scientific">Enterococcus canintestini</name>
    <dbReference type="NCBI Taxonomy" id="317010"/>
    <lineage>
        <taxon>Bacteria</taxon>
        <taxon>Bacillati</taxon>
        <taxon>Bacillota</taxon>
        <taxon>Bacilli</taxon>
        <taxon>Lactobacillales</taxon>
        <taxon>Enterococcaceae</taxon>
        <taxon>Enterococcus</taxon>
    </lineage>
</organism>
<evidence type="ECO:0000256" key="1">
    <source>
        <dbReference type="ARBA" id="ARBA00000677"/>
    </source>
</evidence>
<comment type="similarity">
    <text evidence="3 7">Belongs to the peptidase S26 family.</text>
</comment>
<dbReference type="AlphaFoldDB" id="A0A1L8RAS7"/>
<accession>A0A1L8RAS7</accession>
<evidence type="ECO:0000313" key="9">
    <source>
        <dbReference type="EMBL" id="OJG16824.1"/>
    </source>
</evidence>
<dbReference type="STRING" id="317010.RU96_GL000291"/>
<dbReference type="GO" id="GO:0004252">
    <property type="term" value="F:serine-type endopeptidase activity"/>
    <property type="evidence" value="ECO:0007669"/>
    <property type="project" value="InterPro"/>
</dbReference>
<name>A0A1L8RAS7_9ENTE</name>
<dbReference type="InterPro" id="IPR019757">
    <property type="entry name" value="Pept_S26A_signal_pept_1_Lys-AS"/>
</dbReference>
<evidence type="ECO:0000256" key="7">
    <source>
        <dbReference type="RuleBase" id="RU362042"/>
    </source>
</evidence>
<keyword evidence="7" id="KW-0645">Protease</keyword>
<keyword evidence="5 7" id="KW-0378">Hydrolase</keyword>
<dbReference type="Gene3D" id="2.10.109.10">
    <property type="entry name" value="Umud Fragment, subunit A"/>
    <property type="match status" value="1"/>
</dbReference>
<dbReference type="PROSITE" id="PS00761">
    <property type="entry name" value="SPASE_I_3"/>
    <property type="match status" value="1"/>
</dbReference>
<dbReference type="InterPro" id="IPR019533">
    <property type="entry name" value="Peptidase_S26"/>
</dbReference>
<comment type="caution">
    <text evidence="9">The sequence shown here is derived from an EMBL/GenBank/DDBJ whole genome shotgun (WGS) entry which is preliminary data.</text>
</comment>
<dbReference type="SUPFAM" id="SSF51306">
    <property type="entry name" value="LexA/Signal peptidase"/>
    <property type="match status" value="1"/>
</dbReference>
<dbReference type="EC" id="3.4.21.89" evidence="4 7"/>
<comment type="catalytic activity">
    <reaction evidence="1 7">
        <text>Cleavage of hydrophobic, N-terminal signal or leader sequences from secreted and periplasmic proteins.</text>
        <dbReference type="EC" id="3.4.21.89"/>
    </reaction>
</comment>
<dbReference type="EMBL" id="JXKG01000001">
    <property type="protein sequence ID" value="OJG16824.1"/>
    <property type="molecule type" value="Genomic_DNA"/>
</dbReference>
<evidence type="ECO:0000256" key="6">
    <source>
        <dbReference type="PIRSR" id="PIRSR600223-1"/>
    </source>
</evidence>
<dbReference type="NCBIfam" id="TIGR02227">
    <property type="entry name" value="sigpep_I_bact"/>
    <property type="match status" value="1"/>
</dbReference>
<dbReference type="GO" id="GO:0006465">
    <property type="term" value="P:signal peptide processing"/>
    <property type="evidence" value="ECO:0007669"/>
    <property type="project" value="InterPro"/>
</dbReference>
<dbReference type="OrthoDB" id="9802919at2"/>
<feature type="domain" description="Peptidase S26" evidence="8">
    <location>
        <begin position="11"/>
        <end position="171"/>
    </location>
</feature>
<evidence type="ECO:0000256" key="5">
    <source>
        <dbReference type="ARBA" id="ARBA00022801"/>
    </source>
</evidence>
<keyword evidence="7" id="KW-1133">Transmembrane helix</keyword>
<sequence length="179" mass="20507">MKKFKEYFWMTIKYAIIAFAIAILVRGFLLIPVPVEGNSMETTLKQDDMVIMEKISKIKRFDVVVFQLASGTTYIKRVIALPGDELYYDNDKLYVNGKVVSEPFLATNKKNLADEGSFTNDFSLEELTGAKKLGPDSYFVMGDNRRISKDSRSFGAIKAESILGKARFVYYPFKHWRII</sequence>
<evidence type="ECO:0000256" key="3">
    <source>
        <dbReference type="ARBA" id="ARBA00009370"/>
    </source>
</evidence>
<feature type="transmembrane region" description="Helical" evidence="7">
    <location>
        <begin position="12"/>
        <end position="31"/>
    </location>
</feature>
<dbReference type="InterPro" id="IPR000223">
    <property type="entry name" value="Pept_S26A_signal_pept_1"/>
</dbReference>
<dbReference type="PANTHER" id="PTHR43390">
    <property type="entry name" value="SIGNAL PEPTIDASE I"/>
    <property type="match status" value="1"/>
</dbReference>
<dbReference type="InterPro" id="IPR036286">
    <property type="entry name" value="LexA/Signal_pep-like_sf"/>
</dbReference>
<dbReference type="GO" id="GO:0009003">
    <property type="term" value="F:signal peptidase activity"/>
    <property type="evidence" value="ECO:0007669"/>
    <property type="project" value="UniProtKB-EC"/>
</dbReference>
<comment type="subcellular location">
    <subcellularLocation>
        <location evidence="2">Cell membrane</location>
        <topology evidence="2">Single-pass type II membrane protein</topology>
    </subcellularLocation>
    <subcellularLocation>
        <location evidence="7">Membrane</location>
        <topology evidence="7">Single-pass type II membrane protein</topology>
    </subcellularLocation>
</comment>
<evidence type="ECO:0000313" key="10">
    <source>
        <dbReference type="Proteomes" id="UP000182835"/>
    </source>
</evidence>
<gene>
    <name evidence="9" type="ORF">RU96_GL000291</name>
</gene>